<protein>
    <submittedName>
        <fullName evidence="3">Myb-DNA-bind-3 domain-containing protein</fullName>
    </submittedName>
</protein>
<comment type="caution">
    <text evidence="3">The sequence shown here is derived from an EMBL/GenBank/DDBJ whole genome shotgun (WGS) entry which is preliminary data.</text>
</comment>
<feature type="compositionally biased region" description="Low complexity" evidence="1">
    <location>
        <begin position="174"/>
        <end position="195"/>
    </location>
</feature>
<reference evidence="3" key="1">
    <citation type="submission" date="2020-05" db="EMBL/GenBank/DDBJ databases">
        <title>Mycena genomes resolve the evolution of fungal bioluminescence.</title>
        <authorList>
            <person name="Tsai I.J."/>
        </authorList>
    </citation>
    <scope>NUCLEOTIDE SEQUENCE</scope>
    <source>
        <strain evidence="3">160909Yilan</strain>
    </source>
</reference>
<gene>
    <name evidence="3" type="ORF">MSAN_02484900</name>
</gene>
<feature type="region of interest" description="Disordered" evidence="1">
    <location>
        <begin position="168"/>
        <end position="195"/>
    </location>
</feature>
<evidence type="ECO:0000259" key="2">
    <source>
        <dbReference type="Pfam" id="PF12776"/>
    </source>
</evidence>
<dbReference type="AlphaFoldDB" id="A0A8H6WSV0"/>
<dbReference type="PANTHER" id="PTHR47584">
    <property type="match status" value="1"/>
</dbReference>
<evidence type="ECO:0000313" key="4">
    <source>
        <dbReference type="Proteomes" id="UP000623467"/>
    </source>
</evidence>
<accession>A0A8H6WSV0</accession>
<name>A0A8H6WSV0_9AGAR</name>
<dbReference type="Proteomes" id="UP000623467">
    <property type="component" value="Unassembled WGS sequence"/>
</dbReference>
<dbReference type="EMBL" id="JACAZH010000080">
    <property type="protein sequence ID" value="KAF7328441.1"/>
    <property type="molecule type" value="Genomic_DNA"/>
</dbReference>
<evidence type="ECO:0000256" key="1">
    <source>
        <dbReference type="SAM" id="MobiDB-lite"/>
    </source>
</evidence>
<evidence type="ECO:0000313" key="3">
    <source>
        <dbReference type="EMBL" id="KAF7328441.1"/>
    </source>
</evidence>
<dbReference type="OrthoDB" id="1748457at2759"/>
<feature type="region of interest" description="Disordered" evidence="1">
    <location>
        <begin position="1"/>
        <end position="31"/>
    </location>
</feature>
<dbReference type="Pfam" id="PF12776">
    <property type="entry name" value="Myb_DNA-bind_3"/>
    <property type="match status" value="1"/>
</dbReference>
<proteinExistence type="predicted"/>
<keyword evidence="4" id="KW-1185">Reference proteome</keyword>
<dbReference type="PANTHER" id="PTHR47584:SF14">
    <property type="entry name" value="L10-INTERACTING MYB DOMAIN-CONTAINING PROTEIN-LIKE"/>
    <property type="match status" value="1"/>
</dbReference>
<dbReference type="InterPro" id="IPR024752">
    <property type="entry name" value="Myb/SANT-like_dom"/>
</dbReference>
<dbReference type="InterPro" id="IPR045026">
    <property type="entry name" value="LIMYB"/>
</dbReference>
<organism evidence="3 4">
    <name type="scientific">Mycena sanguinolenta</name>
    <dbReference type="NCBI Taxonomy" id="230812"/>
    <lineage>
        <taxon>Eukaryota</taxon>
        <taxon>Fungi</taxon>
        <taxon>Dikarya</taxon>
        <taxon>Basidiomycota</taxon>
        <taxon>Agaricomycotina</taxon>
        <taxon>Agaricomycetes</taxon>
        <taxon>Agaricomycetidae</taxon>
        <taxon>Agaricales</taxon>
        <taxon>Marasmiineae</taxon>
        <taxon>Mycenaceae</taxon>
        <taxon>Mycena</taxon>
    </lineage>
</organism>
<sequence length="195" mass="21535">MEDDMASRGNSPTVVSDEEENVDVSSSNSSNYSEDETILALDLLLANISTYMSGNGFKKKALTDISDTLKKKYPNRPVRSESSIRNRLGHIKRVYERYEFVRGRSGVGWDDEEKKATAEAEFIKRFIEEHGAKYKNCFEKTCPYYGRLALLFGGNKATGAHVLHLKTKNKPKKSTASSATAASSSVTTSSATSTL</sequence>
<feature type="domain" description="Myb/SANT-like" evidence="2">
    <location>
        <begin position="40"/>
        <end position="121"/>
    </location>
</feature>